<comment type="catalytic activity">
    <reaction evidence="1">
        <text>an L-aminoacyl-L-amino acid + H2O = 2 an L-alpha-amino acid</text>
        <dbReference type="Rhea" id="RHEA:48940"/>
        <dbReference type="ChEBI" id="CHEBI:15377"/>
        <dbReference type="ChEBI" id="CHEBI:59869"/>
        <dbReference type="ChEBI" id="CHEBI:77460"/>
        <dbReference type="EC" id="3.4.13.19"/>
    </reaction>
</comment>
<keyword evidence="1" id="KW-0224">Dipeptidase</keyword>
<dbReference type="STRING" id="13706.A0A1X2H5E0"/>
<comment type="caution">
    <text evidence="2">The sequence shown here is derived from an EMBL/GenBank/DDBJ whole genome shotgun (WGS) entry which is preliminary data.</text>
</comment>
<dbReference type="InParanoid" id="A0A1X2H5E0"/>
<dbReference type="GO" id="GO:0046872">
    <property type="term" value="F:metal ion binding"/>
    <property type="evidence" value="ECO:0007669"/>
    <property type="project" value="UniProtKB-UniRule"/>
</dbReference>
<name>A0A1X2H5E0_SYNRA</name>
<keyword evidence="1" id="KW-0482">Metalloprotease</keyword>
<keyword evidence="1" id="KW-0645">Protease</keyword>
<protein>
    <recommendedName>
        <fullName evidence="1">Dipeptidase</fullName>
        <ecNumber evidence="1">3.4.13.19</ecNumber>
    </recommendedName>
</protein>
<sequence length="391" mass="44079">MKLSVGALLVAGSCVQALTLTQLPFFSWKKQDDGDDALERAHRLLRHSPLVDTHNDFPMSLAFIKNGKINDLDMTHLDWHTDITRLRQGGVGGQFWSVYYECEETDKNQAIKAMESIDVVKRMADLHPDTFAYVTNTKEFRKAYQHGKIASMLGMEGGQYIDNSLAALRAFYALGVRYMTLTHNCHTAWAESCCDPSEPVFEKGLGLTDFGKEIVLEMNRLGMMVDISHVSHATMHAVLNTTRAPVLFSHSSSNALCPIERNVPDAVLERLDETDGVVQINFYNFFVQCQYPAVPATLKDVADHIEHIASVAGRHRVGLGADYNGIEVAPEGLEDVSKYPDLFAELIRRGWTRHELEGLAHKNLLRVWRKVEKVSKALKHELPRESRIEEF</sequence>
<evidence type="ECO:0000313" key="3">
    <source>
        <dbReference type="Proteomes" id="UP000242180"/>
    </source>
</evidence>
<feature type="signal peptide" evidence="1">
    <location>
        <begin position="1"/>
        <end position="17"/>
    </location>
</feature>
<evidence type="ECO:0000256" key="1">
    <source>
        <dbReference type="RuleBase" id="RU341113"/>
    </source>
</evidence>
<dbReference type="EC" id="3.4.13.19" evidence="1"/>
<dbReference type="AlphaFoldDB" id="A0A1X2H5E0"/>
<dbReference type="InterPro" id="IPR008257">
    <property type="entry name" value="Pept_M19"/>
</dbReference>
<accession>A0A1X2H5E0</accession>
<keyword evidence="1" id="KW-0378">Hydrolase</keyword>
<keyword evidence="1" id="KW-0862">Zinc</keyword>
<dbReference type="SUPFAM" id="SSF51556">
    <property type="entry name" value="Metallo-dependent hydrolases"/>
    <property type="match status" value="1"/>
</dbReference>
<organism evidence="2 3">
    <name type="scientific">Syncephalastrum racemosum</name>
    <name type="common">Filamentous fungus</name>
    <dbReference type="NCBI Taxonomy" id="13706"/>
    <lineage>
        <taxon>Eukaryota</taxon>
        <taxon>Fungi</taxon>
        <taxon>Fungi incertae sedis</taxon>
        <taxon>Mucoromycota</taxon>
        <taxon>Mucoromycotina</taxon>
        <taxon>Mucoromycetes</taxon>
        <taxon>Mucorales</taxon>
        <taxon>Syncephalastraceae</taxon>
        <taxon>Syncephalastrum</taxon>
    </lineage>
</organism>
<evidence type="ECO:0000313" key="2">
    <source>
        <dbReference type="EMBL" id="ORY93607.1"/>
    </source>
</evidence>
<dbReference type="GO" id="GO:0006508">
    <property type="term" value="P:proteolysis"/>
    <property type="evidence" value="ECO:0007669"/>
    <property type="project" value="UniProtKB-KW"/>
</dbReference>
<dbReference type="Pfam" id="PF01244">
    <property type="entry name" value="Peptidase_M19"/>
    <property type="match status" value="1"/>
</dbReference>
<dbReference type="EMBL" id="MCGN01000009">
    <property type="protein sequence ID" value="ORY93607.1"/>
    <property type="molecule type" value="Genomic_DNA"/>
</dbReference>
<dbReference type="CDD" id="cd01301">
    <property type="entry name" value="rDP_like"/>
    <property type="match status" value="1"/>
</dbReference>
<dbReference type="InterPro" id="IPR032466">
    <property type="entry name" value="Metal_Hydrolase"/>
</dbReference>
<feature type="chain" id="PRO_5011828659" description="Dipeptidase" evidence="1">
    <location>
        <begin position="18"/>
        <end position="391"/>
    </location>
</feature>
<dbReference type="OMA" id="CDHPRNI"/>
<dbReference type="InterPro" id="IPR000180">
    <property type="entry name" value="Dipep_AS"/>
</dbReference>
<dbReference type="PANTHER" id="PTHR10443">
    <property type="entry name" value="MICROSOMAL DIPEPTIDASE"/>
    <property type="match status" value="1"/>
</dbReference>
<gene>
    <name evidence="2" type="ORF">BCR43DRAFT_497231</name>
</gene>
<dbReference type="OrthoDB" id="445695at2759"/>
<keyword evidence="3" id="KW-1185">Reference proteome</keyword>
<proteinExistence type="inferred from homology"/>
<dbReference type="Proteomes" id="UP000242180">
    <property type="component" value="Unassembled WGS sequence"/>
</dbReference>
<comment type="cofactor">
    <cofactor evidence="1">
        <name>Zn(2+)</name>
        <dbReference type="ChEBI" id="CHEBI:29105"/>
    </cofactor>
</comment>
<dbReference type="Gene3D" id="3.20.20.140">
    <property type="entry name" value="Metal-dependent hydrolases"/>
    <property type="match status" value="1"/>
</dbReference>
<comment type="similarity">
    <text evidence="1">Belongs to the metallo-dependent hydrolases superfamily. Peptidase M19 family.</text>
</comment>
<dbReference type="PANTHER" id="PTHR10443:SF12">
    <property type="entry name" value="DIPEPTIDASE"/>
    <property type="match status" value="1"/>
</dbReference>
<keyword evidence="1" id="KW-0732">Signal</keyword>
<reference evidence="2 3" key="1">
    <citation type="submission" date="2016-07" db="EMBL/GenBank/DDBJ databases">
        <title>Pervasive Adenine N6-methylation of Active Genes in Fungi.</title>
        <authorList>
            <consortium name="DOE Joint Genome Institute"/>
            <person name="Mondo S.J."/>
            <person name="Dannebaum R.O."/>
            <person name="Kuo R.C."/>
            <person name="Labutti K."/>
            <person name="Haridas S."/>
            <person name="Kuo A."/>
            <person name="Salamov A."/>
            <person name="Ahrendt S.R."/>
            <person name="Lipzen A."/>
            <person name="Sullivan W."/>
            <person name="Andreopoulos W.B."/>
            <person name="Clum A."/>
            <person name="Lindquist E."/>
            <person name="Daum C."/>
            <person name="Ramamoorthy G.K."/>
            <person name="Gryganskyi A."/>
            <person name="Culley D."/>
            <person name="Magnuson J.K."/>
            <person name="James T.Y."/>
            <person name="O'Malley M.A."/>
            <person name="Stajich J.E."/>
            <person name="Spatafora J.W."/>
            <person name="Visel A."/>
            <person name="Grigoriev I.V."/>
        </authorList>
    </citation>
    <scope>NUCLEOTIDE SEQUENCE [LARGE SCALE GENOMIC DNA]</scope>
    <source>
        <strain evidence="2 3">NRRL 2496</strain>
    </source>
</reference>
<dbReference type="PROSITE" id="PS51365">
    <property type="entry name" value="RENAL_DIPEPTIDASE_2"/>
    <property type="match status" value="1"/>
</dbReference>
<dbReference type="PROSITE" id="PS00869">
    <property type="entry name" value="RENAL_DIPEPTIDASE_1"/>
    <property type="match status" value="1"/>
</dbReference>
<keyword evidence="1" id="KW-0479">Metal-binding</keyword>
<dbReference type="GO" id="GO:0070573">
    <property type="term" value="F:metallodipeptidase activity"/>
    <property type="evidence" value="ECO:0007669"/>
    <property type="project" value="InterPro"/>
</dbReference>